<dbReference type="Proteomes" id="UP000430508">
    <property type="component" value="Chromosome"/>
</dbReference>
<reference evidence="2 3" key="1">
    <citation type="submission" date="2019-12" db="EMBL/GenBank/DDBJ databases">
        <title>Sequence classification of anaerobic respiratory reductive dehalogenases: First we see many, then we see few.</title>
        <authorList>
            <person name="Molenda O."/>
            <person name="Puentes Jacome L.A."/>
            <person name="Cao X."/>
            <person name="Nesbo C.L."/>
            <person name="Tang S."/>
            <person name="Morson N."/>
            <person name="Patron J."/>
            <person name="Lomheim L."/>
            <person name="Wishart D.S."/>
            <person name="Edwards E.A."/>
        </authorList>
    </citation>
    <scope>NUCLEOTIDE SEQUENCE [LARGE SCALE GENOMIC DNA]</scope>
    <source>
        <strain evidence="2 3">12DCA</strain>
    </source>
</reference>
<dbReference type="PROSITE" id="PS51257">
    <property type="entry name" value="PROKAR_LIPOPROTEIN"/>
    <property type="match status" value="1"/>
</dbReference>
<proteinExistence type="predicted"/>
<dbReference type="AlphaFoldDB" id="A0A857DKD2"/>
<sequence length="355" mass="39528">MKKQSQSLIQLIMILALLILLFAACTPTTNSVPGTMSPSNSPAISESSEESGPTVPAESVEPVEKFTGVWQYAYGDRNIAQIQVYNETENGFDFHLFVVEYDEEGKITQGGFSTYAQKDSDGKASYSAGEKESSNKLQHVEGTLVINNGYLQITYNNLQLLPYDQQKQTQLSTSFKKVSADQTKQVMYKLPFFTREIIGFTSDLTIEKADTLFGPVVDVEMVPETGGRIDVTMKRKYADTVVSFYYPEGAGKSYSFCSIEITRPDFSFIRGIKVGDSLESAIAKFPDEKNESKTGDNGKIQTLYGKAVYTEVAGYIWYDENGLKNIWYSDGGLIFKLEFDTTDHVSKMLLTSPID</sequence>
<feature type="compositionally biased region" description="Low complexity" evidence="1">
    <location>
        <begin position="37"/>
        <end position="53"/>
    </location>
</feature>
<evidence type="ECO:0000313" key="2">
    <source>
        <dbReference type="EMBL" id="QHA00606.1"/>
    </source>
</evidence>
<accession>A0A857DKD2</accession>
<evidence type="ECO:0000256" key="1">
    <source>
        <dbReference type="SAM" id="MobiDB-lite"/>
    </source>
</evidence>
<feature type="region of interest" description="Disordered" evidence="1">
    <location>
        <begin position="31"/>
        <end position="59"/>
    </location>
</feature>
<organism evidence="2 3">
    <name type="scientific">Dehalobacter restrictus</name>
    <dbReference type="NCBI Taxonomy" id="55583"/>
    <lineage>
        <taxon>Bacteria</taxon>
        <taxon>Bacillati</taxon>
        <taxon>Bacillota</taxon>
        <taxon>Clostridia</taxon>
        <taxon>Eubacteriales</taxon>
        <taxon>Desulfitobacteriaceae</taxon>
        <taxon>Dehalobacter</taxon>
    </lineage>
</organism>
<evidence type="ECO:0000313" key="3">
    <source>
        <dbReference type="Proteomes" id="UP000430508"/>
    </source>
</evidence>
<protein>
    <recommendedName>
        <fullName evidence="4">Lipoprotein</fullName>
    </recommendedName>
</protein>
<dbReference type="RefSeq" id="WP_019226113.1">
    <property type="nucleotide sequence ID" value="NZ_CP046996.1"/>
</dbReference>
<name>A0A857DKD2_9FIRM</name>
<gene>
    <name evidence="2" type="ORF">GQ588_08160</name>
</gene>
<evidence type="ECO:0008006" key="4">
    <source>
        <dbReference type="Google" id="ProtNLM"/>
    </source>
</evidence>
<dbReference type="EMBL" id="CP046996">
    <property type="protein sequence ID" value="QHA00606.1"/>
    <property type="molecule type" value="Genomic_DNA"/>
</dbReference>